<dbReference type="SUPFAM" id="SSF53474">
    <property type="entry name" value="alpha/beta-Hydrolases"/>
    <property type="match status" value="1"/>
</dbReference>
<dbReference type="AlphaFoldDB" id="A0A1M5GQ59"/>
<accession>A0A1M5GQ59</accession>
<dbReference type="InterPro" id="IPR000073">
    <property type="entry name" value="AB_hydrolase_1"/>
</dbReference>
<dbReference type="InterPro" id="IPR029058">
    <property type="entry name" value="AB_hydrolase_fold"/>
</dbReference>
<feature type="domain" description="AB hydrolase-1" evidence="2">
    <location>
        <begin position="21"/>
        <end position="257"/>
    </location>
</feature>
<evidence type="ECO:0000259" key="2">
    <source>
        <dbReference type="Pfam" id="PF12697"/>
    </source>
</evidence>
<dbReference type="Pfam" id="PF12697">
    <property type="entry name" value="Abhydrolase_6"/>
    <property type="match status" value="1"/>
</dbReference>
<proteinExistence type="inferred from homology"/>
<comment type="similarity">
    <text evidence="1">Belongs to the AB hydrolase superfamily.</text>
</comment>
<keyword evidence="4" id="KW-1185">Reference proteome</keyword>
<dbReference type="OrthoDB" id="9780932at2"/>
<organism evidence="3 4">
    <name type="scientific">Cnuella takakiae</name>
    <dbReference type="NCBI Taxonomy" id="1302690"/>
    <lineage>
        <taxon>Bacteria</taxon>
        <taxon>Pseudomonadati</taxon>
        <taxon>Bacteroidota</taxon>
        <taxon>Chitinophagia</taxon>
        <taxon>Chitinophagales</taxon>
        <taxon>Chitinophagaceae</taxon>
        <taxon>Cnuella</taxon>
    </lineage>
</organism>
<gene>
    <name evidence="3" type="ORF">SAMN05444008_11715</name>
</gene>
<evidence type="ECO:0000313" key="4">
    <source>
        <dbReference type="Proteomes" id="UP000184368"/>
    </source>
</evidence>
<dbReference type="RefSeq" id="WP_073046494.1">
    <property type="nucleotide sequence ID" value="NZ_FQUO01000017.1"/>
</dbReference>
<dbReference type="Gene3D" id="3.40.50.1820">
    <property type="entry name" value="alpha/beta hydrolase"/>
    <property type="match status" value="1"/>
</dbReference>
<evidence type="ECO:0000313" key="3">
    <source>
        <dbReference type="EMBL" id="SHG05895.1"/>
    </source>
</evidence>
<dbReference type="Proteomes" id="UP000184368">
    <property type="component" value="Unassembled WGS sequence"/>
</dbReference>
<sequence length="271" mass="30132">MQPNIIHRNNVTITGKGKQPLIFAHGFGCDQKMWRFIVPAFEDRYQVILFDYVGSGCSDTTAYNAERYRSLRGYVQDVLDICSALNLRDAIFVGHSVSSMIGMYAAIAAPQYFSKLIMVGPSPCYLADGDYNGGFTRSDVDDLFVTMDKNYIGWANFLAPALMGTPQQPELGDELVQSFCSSDPIIARRFAEVTFLSDCRPDLHRSTVPTLVMQCRDDIVAPVSVGEYLSQHLPNSTYRLLNATGHCPHVSAPGETIEHIRSFLHTEAVMT</sequence>
<reference evidence="3 4" key="1">
    <citation type="submission" date="2016-11" db="EMBL/GenBank/DDBJ databases">
        <authorList>
            <person name="Jaros S."/>
            <person name="Januszkiewicz K."/>
            <person name="Wedrychowicz H."/>
        </authorList>
    </citation>
    <scope>NUCLEOTIDE SEQUENCE [LARGE SCALE GENOMIC DNA]</scope>
    <source>
        <strain evidence="3 4">DSM 26897</strain>
    </source>
</reference>
<dbReference type="STRING" id="1302690.BUE76_02705"/>
<name>A0A1M5GQ59_9BACT</name>
<dbReference type="EMBL" id="FQUO01000017">
    <property type="protein sequence ID" value="SHG05895.1"/>
    <property type="molecule type" value="Genomic_DNA"/>
</dbReference>
<dbReference type="PANTHER" id="PTHR43039">
    <property type="entry name" value="ESTERASE-RELATED"/>
    <property type="match status" value="1"/>
</dbReference>
<evidence type="ECO:0000256" key="1">
    <source>
        <dbReference type="ARBA" id="ARBA00008645"/>
    </source>
</evidence>
<dbReference type="PRINTS" id="PR00111">
    <property type="entry name" value="ABHYDROLASE"/>
</dbReference>
<protein>
    <submittedName>
        <fullName evidence="3">Sigma-B regulation protein RsbQ</fullName>
    </submittedName>
</protein>